<organism evidence="2 3">
    <name type="scientific">Microcoleus asticus IPMA8</name>
    <dbReference type="NCBI Taxonomy" id="2563858"/>
    <lineage>
        <taxon>Bacteria</taxon>
        <taxon>Bacillati</taxon>
        <taxon>Cyanobacteriota</taxon>
        <taxon>Cyanophyceae</taxon>
        <taxon>Oscillatoriophycideae</taxon>
        <taxon>Oscillatoriales</taxon>
        <taxon>Microcoleaceae</taxon>
        <taxon>Microcoleus</taxon>
        <taxon>Microcoleus asticus</taxon>
    </lineage>
</organism>
<sequence>MPNAQLLITKIMNHLSLKSLAFYGVAIGSVALLFKVVSAYGETNLKAAPAIGGSYRFDAKSLPECLESDSLVLTIEQSGVYLSGNLRSGTRDDREKTGEEKPSLFGKWETQGLNLSGAVPNLAGCSNSTATGQNSSVKMRGIVDKETLKGKISLTDKAAATDFTAQRQAAVQPQKKEH</sequence>
<evidence type="ECO:0000313" key="3">
    <source>
        <dbReference type="Proteomes" id="UP000702425"/>
    </source>
</evidence>
<keyword evidence="1" id="KW-0472">Membrane</keyword>
<name>A0ABX2CWV3_9CYAN</name>
<reference evidence="2 3" key="1">
    <citation type="journal article" date="2020" name="Sci. Rep.">
        <title>A novel cyanobacterial geosmin producer, revising GeoA distribution and dispersion patterns in Bacteria.</title>
        <authorList>
            <person name="Churro C."/>
            <person name="Semedo-Aguiar A.P."/>
            <person name="Silva A.D."/>
            <person name="Pereira-Leal J.B."/>
            <person name="Leite R.B."/>
        </authorList>
    </citation>
    <scope>NUCLEOTIDE SEQUENCE [LARGE SCALE GENOMIC DNA]</scope>
    <source>
        <strain evidence="2 3">IPMA8</strain>
    </source>
</reference>
<gene>
    <name evidence="2" type="ORF">E5S67_02139</name>
</gene>
<proteinExistence type="predicted"/>
<dbReference type="EMBL" id="SRRZ01000031">
    <property type="protein sequence ID" value="NQE34413.1"/>
    <property type="molecule type" value="Genomic_DNA"/>
</dbReference>
<keyword evidence="1" id="KW-0812">Transmembrane</keyword>
<protein>
    <submittedName>
        <fullName evidence="2">Uncharacterized protein</fullName>
    </submittedName>
</protein>
<keyword evidence="3" id="KW-1185">Reference proteome</keyword>
<keyword evidence="1" id="KW-1133">Transmembrane helix</keyword>
<feature type="transmembrane region" description="Helical" evidence="1">
    <location>
        <begin position="20"/>
        <end position="41"/>
    </location>
</feature>
<accession>A0ABX2CWV3</accession>
<dbReference type="RefSeq" id="WP_172187023.1">
    <property type="nucleotide sequence ID" value="NZ_CAWPPK010000235.1"/>
</dbReference>
<dbReference type="Proteomes" id="UP000702425">
    <property type="component" value="Unassembled WGS sequence"/>
</dbReference>
<evidence type="ECO:0000256" key="1">
    <source>
        <dbReference type="SAM" id="Phobius"/>
    </source>
</evidence>
<evidence type="ECO:0000313" key="2">
    <source>
        <dbReference type="EMBL" id="NQE34413.1"/>
    </source>
</evidence>
<comment type="caution">
    <text evidence="2">The sequence shown here is derived from an EMBL/GenBank/DDBJ whole genome shotgun (WGS) entry which is preliminary data.</text>
</comment>